<dbReference type="EMBL" id="FM954973">
    <property type="protein sequence ID" value="CAV27541.1"/>
    <property type="molecule type" value="Genomic_DNA"/>
</dbReference>
<accession>B7VTF6</accession>
<keyword evidence="1" id="KW-0472">Membrane</keyword>
<dbReference type="KEGG" id="vsp:VS_II1410"/>
<keyword evidence="1" id="KW-1133">Transmembrane helix</keyword>
<reference evidence="2 3" key="1">
    <citation type="submission" date="2009-02" db="EMBL/GenBank/DDBJ databases">
        <title>Vibrio splendidus str. LGP32 complete genome.</title>
        <authorList>
            <person name="Mazel D."/>
            <person name="Le Roux F."/>
        </authorList>
    </citation>
    <scope>NUCLEOTIDE SEQUENCE [LARGE SCALE GENOMIC DNA]</scope>
    <source>
        <strain evidence="2 3">LGP32</strain>
    </source>
</reference>
<organism evidence="2 3">
    <name type="scientific">Vibrio atlanticus (strain LGP32)</name>
    <name type="common">Vibrio splendidus (strain Mel32)</name>
    <dbReference type="NCBI Taxonomy" id="575788"/>
    <lineage>
        <taxon>Bacteria</taxon>
        <taxon>Pseudomonadati</taxon>
        <taxon>Pseudomonadota</taxon>
        <taxon>Gammaproteobacteria</taxon>
        <taxon>Vibrionales</taxon>
        <taxon>Vibrionaceae</taxon>
        <taxon>Vibrio</taxon>
    </lineage>
</organism>
<keyword evidence="1" id="KW-0812">Transmembrane</keyword>
<feature type="transmembrane region" description="Helical" evidence="1">
    <location>
        <begin position="88"/>
        <end position="107"/>
    </location>
</feature>
<name>B7VTF6_VIBA3</name>
<evidence type="ECO:0000313" key="3">
    <source>
        <dbReference type="Proteomes" id="UP000009100"/>
    </source>
</evidence>
<sequence>MKLCLYLNREQTAKEAAMAVQQKHGERQGRMGFDNDFTTEQGQRFTEVANKAVKRRVRKHQADGPFIHSAKQAAFKTVAKSKNENRNLVRQVVWIIVIGLVSLWAMYMAG</sequence>
<dbReference type="eggNOG" id="ENOG5031NK0">
    <property type="taxonomic scope" value="Bacteria"/>
</dbReference>
<protein>
    <submittedName>
        <fullName evidence="2">Uncharacterized protein</fullName>
    </submittedName>
</protein>
<dbReference type="AlphaFoldDB" id="B7VTF6"/>
<dbReference type="HOGENOM" id="CLU_183706_0_0_6"/>
<gene>
    <name evidence="2" type="ordered locus">VS_II1410</name>
</gene>
<dbReference type="Proteomes" id="UP000009100">
    <property type="component" value="Chromosome 2"/>
</dbReference>
<proteinExistence type="predicted"/>
<evidence type="ECO:0000256" key="1">
    <source>
        <dbReference type="SAM" id="Phobius"/>
    </source>
</evidence>
<evidence type="ECO:0000313" key="2">
    <source>
        <dbReference type="EMBL" id="CAV27541.1"/>
    </source>
</evidence>